<feature type="region of interest" description="Disordered" evidence="1">
    <location>
        <begin position="61"/>
        <end position="105"/>
    </location>
</feature>
<keyword evidence="2" id="KW-0812">Transmembrane</keyword>
<feature type="domain" description="DUF8175" evidence="3">
    <location>
        <begin position="91"/>
        <end position="247"/>
    </location>
</feature>
<evidence type="ECO:0000313" key="5">
    <source>
        <dbReference type="Proteomes" id="UP001216579"/>
    </source>
</evidence>
<evidence type="ECO:0000259" key="3">
    <source>
        <dbReference type="Pfam" id="PF26526"/>
    </source>
</evidence>
<proteinExistence type="predicted"/>
<evidence type="ECO:0000313" key="4">
    <source>
        <dbReference type="EMBL" id="MDF3292719.1"/>
    </source>
</evidence>
<dbReference type="Pfam" id="PF26526">
    <property type="entry name" value="DUF8175"/>
    <property type="match status" value="1"/>
</dbReference>
<dbReference type="InterPro" id="IPR058488">
    <property type="entry name" value="DUF8175"/>
</dbReference>
<evidence type="ECO:0000256" key="1">
    <source>
        <dbReference type="SAM" id="MobiDB-lite"/>
    </source>
</evidence>
<feature type="compositionally biased region" description="Basic and acidic residues" evidence="1">
    <location>
        <begin position="1"/>
        <end position="11"/>
    </location>
</feature>
<dbReference type="EMBL" id="JARJBC010000020">
    <property type="protein sequence ID" value="MDF3292719.1"/>
    <property type="molecule type" value="Genomic_DNA"/>
</dbReference>
<comment type="caution">
    <text evidence="4">The sequence shown here is derived from an EMBL/GenBank/DDBJ whole genome shotgun (WGS) entry which is preliminary data.</text>
</comment>
<feature type="transmembrane region" description="Helical" evidence="2">
    <location>
        <begin position="41"/>
        <end position="59"/>
    </location>
</feature>
<keyword evidence="2" id="KW-0472">Membrane</keyword>
<accession>A0ABT5ZT75</accession>
<dbReference type="Proteomes" id="UP001216579">
    <property type="component" value="Unassembled WGS sequence"/>
</dbReference>
<protein>
    <recommendedName>
        <fullName evidence="3">DUF8175 domain-containing protein</fullName>
    </recommendedName>
</protein>
<feature type="compositionally biased region" description="Gly residues" evidence="1">
    <location>
        <begin position="62"/>
        <end position="79"/>
    </location>
</feature>
<keyword evidence="2" id="KW-1133">Transmembrane helix</keyword>
<organism evidence="4 5">
    <name type="scientific">Streptomyces silvisoli</name>
    <dbReference type="NCBI Taxonomy" id="3034235"/>
    <lineage>
        <taxon>Bacteria</taxon>
        <taxon>Bacillati</taxon>
        <taxon>Actinomycetota</taxon>
        <taxon>Actinomycetes</taxon>
        <taxon>Kitasatosporales</taxon>
        <taxon>Streptomycetaceae</taxon>
        <taxon>Streptomyces</taxon>
    </lineage>
</organism>
<reference evidence="4 5" key="1">
    <citation type="submission" date="2023-03" db="EMBL/GenBank/DDBJ databases">
        <title>Draft genome sequence of Streptomyces sp. RB6PN23 isolated from peat swamp forest in Thailand.</title>
        <authorList>
            <person name="Klaysubun C."/>
            <person name="Duangmal K."/>
        </authorList>
    </citation>
    <scope>NUCLEOTIDE SEQUENCE [LARGE SCALE GENOMIC DNA]</scope>
    <source>
        <strain evidence="4 5">RB6PN23</strain>
    </source>
</reference>
<dbReference type="RefSeq" id="WP_276095769.1">
    <property type="nucleotide sequence ID" value="NZ_JARJBC010000020.1"/>
</dbReference>
<sequence>MPTHPSHHDPDDATTTRTRLPEGESAALAAGRRPVRTSRTMVTVVGVVVLLIAALAFATRGSSGGGAGSGGDGAKGGGQAAPTAPTGVRPVSGNTSGIATGFPKTQQGAQSAAANYAVALGGDGMFKTNTRHAVVDAVYTADAAAKLKPTQDQAYSKDFLSKLGLDANGNPPSGMTFISRTIPVGTKVEQYGTDTATVSVWYTGLIGMAGNSSTDPVHTDWMTWTFNLVWTGSDWKVASDSQKNGPAPVPGDDTAATAADIAKAVSQYGGFTYAR</sequence>
<feature type="region of interest" description="Disordered" evidence="1">
    <location>
        <begin position="1"/>
        <end position="34"/>
    </location>
</feature>
<name>A0ABT5ZT75_9ACTN</name>
<feature type="compositionally biased region" description="Polar residues" evidence="1">
    <location>
        <begin position="92"/>
        <end position="105"/>
    </location>
</feature>
<evidence type="ECO:0000256" key="2">
    <source>
        <dbReference type="SAM" id="Phobius"/>
    </source>
</evidence>
<gene>
    <name evidence="4" type="ORF">P3G67_26565</name>
</gene>
<keyword evidence="5" id="KW-1185">Reference proteome</keyword>